<evidence type="ECO:0000256" key="1">
    <source>
        <dbReference type="ARBA" id="ARBA00006139"/>
    </source>
</evidence>
<dbReference type="PANTHER" id="PTHR33695">
    <property type="entry name" value="LIPOPROTEIN SIGNAL PEPTIDASE"/>
    <property type="match status" value="1"/>
</dbReference>
<dbReference type="HAMAP" id="MF_00161">
    <property type="entry name" value="LspA"/>
    <property type="match status" value="1"/>
</dbReference>
<keyword evidence="8 9" id="KW-0472">Membrane</keyword>
<dbReference type="Proteomes" id="UP000249590">
    <property type="component" value="Unassembled WGS sequence"/>
</dbReference>
<feature type="active site" evidence="9">
    <location>
        <position position="155"/>
    </location>
</feature>
<evidence type="ECO:0000256" key="6">
    <source>
        <dbReference type="ARBA" id="ARBA00022801"/>
    </source>
</evidence>
<dbReference type="UniPathway" id="UPA00665"/>
<dbReference type="NCBIfam" id="TIGR00077">
    <property type="entry name" value="lspA"/>
    <property type="match status" value="1"/>
</dbReference>
<gene>
    <name evidence="9 12" type="primary">lspA</name>
    <name evidence="12" type="ORF">DLJ53_32745</name>
</gene>
<dbReference type="EMBL" id="QHHQ01000014">
    <property type="protein sequence ID" value="RAH96272.1"/>
    <property type="molecule type" value="Genomic_DNA"/>
</dbReference>
<keyword evidence="3 9" id="KW-0645">Protease</keyword>
<evidence type="ECO:0000313" key="13">
    <source>
        <dbReference type="Proteomes" id="UP000249590"/>
    </source>
</evidence>
<dbReference type="AlphaFoldDB" id="A0A8B2NLX1"/>
<evidence type="ECO:0000256" key="11">
    <source>
        <dbReference type="RuleBase" id="RU004181"/>
    </source>
</evidence>
<comment type="caution">
    <text evidence="9">Lacks conserved residue(s) required for the propagation of feature annotation.</text>
</comment>
<dbReference type="EC" id="3.4.23.36" evidence="9"/>
<evidence type="ECO:0000256" key="3">
    <source>
        <dbReference type="ARBA" id="ARBA00022670"/>
    </source>
</evidence>
<protein>
    <recommendedName>
        <fullName evidence="9">Lipoprotein signal peptidase</fullName>
        <ecNumber evidence="9">3.4.23.36</ecNumber>
    </recommendedName>
    <alternativeName>
        <fullName evidence="9">Prolipoprotein signal peptidase</fullName>
    </alternativeName>
    <alternativeName>
        <fullName evidence="9">Signal peptidase II</fullName>
        <shortName evidence="9">SPase II</shortName>
    </alternativeName>
</protein>
<evidence type="ECO:0000256" key="9">
    <source>
        <dbReference type="HAMAP-Rule" id="MF_00161"/>
    </source>
</evidence>
<feature type="transmembrane region" description="Helical" evidence="9">
    <location>
        <begin position="86"/>
        <end position="104"/>
    </location>
</feature>
<evidence type="ECO:0000256" key="5">
    <source>
        <dbReference type="ARBA" id="ARBA00022750"/>
    </source>
</evidence>
<dbReference type="GO" id="GO:0004190">
    <property type="term" value="F:aspartic-type endopeptidase activity"/>
    <property type="evidence" value="ECO:0007669"/>
    <property type="project" value="UniProtKB-UniRule"/>
</dbReference>
<reference evidence="12 13" key="1">
    <citation type="submission" date="2018-05" db="EMBL/GenBank/DDBJ databases">
        <title>Acuticoccus sediminis sp. nov., isolated from deep-sea sediment of Indian Ocean.</title>
        <authorList>
            <person name="Liu X."/>
            <person name="Lai Q."/>
            <person name="Du Y."/>
            <person name="Sun F."/>
            <person name="Zhang X."/>
            <person name="Wang S."/>
            <person name="Shao Z."/>
        </authorList>
    </citation>
    <scope>NUCLEOTIDE SEQUENCE [LARGE SCALE GENOMIC DNA]</scope>
    <source>
        <strain evidence="12 13">PTG4-2</strain>
    </source>
</reference>
<comment type="similarity">
    <text evidence="1 9 11">Belongs to the peptidase A8 family.</text>
</comment>
<keyword evidence="7 9" id="KW-1133">Transmembrane helix</keyword>
<evidence type="ECO:0000256" key="8">
    <source>
        <dbReference type="ARBA" id="ARBA00023136"/>
    </source>
</evidence>
<keyword evidence="4 9" id="KW-0812">Transmembrane</keyword>
<comment type="catalytic activity">
    <reaction evidence="9 10">
        <text>Release of signal peptides from bacterial membrane prolipoproteins. Hydrolyzes -Xaa-Yaa-Zaa-|-(S,diacylglyceryl)Cys-, in which Xaa is hydrophobic (preferably Leu), and Yaa (Ala or Ser) and Zaa (Gly or Ala) have small, neutral side chains.</text>
        <dbReference type="EC" id="3.4.23.36"/>
    </reaction>
</comment>
<dbReference type="PRINTS" id="PR00781">
    <property type="entry name" value="LIPOSIGPTASE"/>
</dbReference>
<feature type="transmembrane region" description="Helical" evidence="9">
    <location>
        <begin position="21"/>
        <end position="40"/>
    </location>
</feature>
<organism evidence="12 13">
    <name type="scientific">Acuticoccus sediminis</name>
    <dbReference type="NCBI Taxonomy" id="2184697"/>
    <lineage>
        <taxon>Bacteria</taxon>
        <taxon>Pseudomonadati</taxon>
        <taxon>Pseudomonadota</taxon>
        <taxon>Alphaproteobacteria</taxon>
        <taxon>Hyphomicrobiales</taxon>
        <taxon>Amorphaceae</taxon>
        <taxon>Acuticoccus</taxon>
    </lineage>
</organism>
<accession>A0A8B2NLX1</accession>
<evidence type="ECO:0000256" key="2">
    <source>
        <dbReference type="ARBA" id="ARBA00022475"/>
    </source>
</evidence>
<evidence type="ECO:0000256" key="4">
    <source>
        <dbReference type="ARBA" id="ARBA00022692"/>
    </source>
</evidence>
<comment type="subcellular location">
    <subcellularLocation>
        <location evidence="9">Cell membrane</location>
        <topology evidence="9">Multi-pass membrane protein</topology>
    </subcellularLocation>
</comment>
<name>A0A8B2NLX1_9HYPH</name>
<evidence type="ECO:0000256" key="7">
    <source>
        <dbReference type="ARBA" id="ARBA00022989"/>
    </source>
</evidence>
<evidence type="ECO:0000313" key="12">
    <source>
        <dbReference type="EMBL" id="RAH96272.1"/>
    </source>
</evidence>
<evidence type="ECO:0000256" key="10">
    <source>
        <dbReference type="RuleBase" id="RU000594"/>
    </source>
</evidence>
<keyword evidence="2 9" id="KW-1003">Cell membrane</keyword>
<comment type="caution">
    <text evidence="12">The sequence shown here is derived from an EMBL/GenBank/DDBJ whole genome shotgun (WGS) entry which is preliminary data.</text>
</comment>
<dbReference type="PROSITE" id="PS00855">
    <property type="entry name" value="SPASE_II"/>
    <property type="match status" value="1"/>
</dbReference>
<sequence length="179" mass="19916">MRVDAPRTREVRMPLHIKAKKYKVTSLQSGFLVAIIVLFIDQGSKLLVTAQAEILRGGMPIFPGLNFVFIQNAGVSFGLFGFAPHLVLIIFGILICCILVIIIYKNNDLHHNISCGMIIGGALGNIIDRIRHGRVTDFIDVYVGQFHWPSFNMADVSIVTGAIILSFGEIFFKRKEATR</sequence>
<proteinExistence type="inferred from homology"/>
<feature type="transmembrane region" description="Helical" evidence="9">
    <location>
        <begin position="151"/>
        <end position="172"/>
    </location>
</feature>
<dbReference type="Pfam" id="PF01252">
    <property type="entry name" value="Peptidase_A8"/>
    <property type="match status" value="1"/>
</dbReference>
<dbReference type="InterPro" id="IPR001872">
    <property type="entry name" value="Peptidase_A8"/>
</dbReference>
<dbReference type="GO" id="GO:0006508">
    <property type="term" value="P:proteolysis"/>
    <property type="evidence" value="ECO:0007669"/>
    <property type="project" value="UniProtKB-KW"/>
</dbReference>
<dbReference type="PANTHER" id="PTHR33695:SF1">
    <property type="entry name" value="LIPOPROTEIN SIGNAL PEPTIDASE"/>
    <property type="match status" value="1"/>
</dbReference>
<comment type="function">
    <text evidence="9 10">This protein specifically catalyzes the removal of signal peptides from prolipoproteins.</text>
</comment>
<feature type="active site" evidence="9">
    <location>
        <position position="137"/>
    </location>
</feature>
<comment type="pathway">
    <text evidence="9">Protein modification; lipoprotein biosynthesis (signal peptide cleavage).</text>
</comment>
<keyword evidence="5 9" id="KW-0064">Aspartyl protease</keyword>
<keyword evidence="6 9" id="KW-0378">Hydrolase</keyword>
<dbReference type="GO" id="GO:0005886">
    <property type="term" value="C:plasma membrane"/>
    <property type="evidence" value="ECO:0007669"/>
    <property type="project" value="UniProtKB-SubCell"/>
</dbReference>
<keyword evidence="13" id="KW-1185">Reference proteome</keyword>